<sequence length="210" mass="22793">MGPTGGSSGGFCKFLSMTSSNGGHEYTFAGANMTSFVRSWLASLDGPEAVSAGLLEHAANDVIAGDRYSYGASFMMANIGSRATKTEASDDELRLFAVFMVFQQADFPGATQTLWEGPTIHVRRAFDYANSLTSAVVAQRLRQSVIDRAVREVPPELTAMLNNSMNHDPARIAAHEREMASILHREIRAANLIDPGGEADFDFRLLQSQL</sequence>
<protein>
    <submittedName>
        <fullName evidence="1">Uncharacterized protein</fullName>
    </submittedName>
</protein>
<gene>
    <name evidence="1" type="ORF">DLJ59_19810</name>
</gene>
<proteinExistence type="predicted"/>
<dbReference type="EMBL" id="QGSZ01000232">
    <property type="protein sequence ID" value="RQX00947.1"/>
    <property type="molecule type" value="Genomic_DNA"/>
</dbReference>
<keyword evidence="2" id="KW-1185">Reference proteome</keyword>
<name>A0A3N9X3D3_9ACTN</name>
<accession>A0A3N9X3D3</accession>
<organism evidence="1 2">
    <name type="scientific">Micromonospora inaquosa</name>
    <dbReference type="NCBI Taxonomy" id="2203716"/>
    <lineage>
        <taxon>Bacteria</taxon>
        <taxon>Bacillati</taxon>
        <taxon>Actinomycetota</taxon>
        <taxon>Actinomycetes</taxon>
        <taxon>Micromonosporales</taxon>
        <taxon>Micromonosporaceae</taxon>
        <taxon>Micromonospora</taxon>
    </lineage>
</organism>
<reference evidence="1 2" key="1">
    <citation type="submission" date="2018-05" db="EMBL/GenBank/DDBJ databases">
        <title>Micromonospora from Atacama Desert.</title>
        <authorList>
            <person name="Carro L."/>
            <person name="Goodfellow M."/>
            <person name="Klenk H.-P."/>
        </authorList>
    </citation>
    <scope>NUCLEOTIDE SEQUENCE [LARGE SCALE GENOMIC DNA]</scope>
    <source>
        <strain evidence="1 2">LB39</strain>
    </source>
</reference>
<comment type="caution">
    <text evidence="1">The sequence shown here is derived from an EMBL/GenBank/DDBJ whole genome shotgun (WGS) entry which is preliminary data.</text>
</comment>
<evidence type="ECO:0000313" key="1">
    <source>
        <dbReference type="EMBL" id="RQX00947.1"/>
    </source>
</evidence>
<evidence type="ECO:0000313" key="2">
    <source>
        <dbReference type="Proteomes" id="UP000282312"/>
    </source>
</evidence>
<dbReference type="Proteomes" id="UP000282312">
    <property type="component" value="Unassembled WGS sequence"/>
</dbReference>
<dbReference type="AlphaFoldDB" id="A0A3N9X3D3"/>